<evidence type="ECO:0000256" key="2">
    <source>
        <dbReference type="PIRSR" id="PIRSR018249-2"/>
    </source>
</evidence>
<dbReference type="GO" id="GO:0046872">
    <property type="term" value="F:metal ion binding"/>
    <property type="evidence" value="ECO:0007669"/>
    <property type="project" value="UniProtKB-KW"/>
</dbReference>
<gene>
    <name evidence="5" type="ORF">Aau02nite_02220</name>
</gene>
<dbReference type="InterPro" id="IPR016718">
    <property type="entry name" value="rRNA_m1G-MeTrfase_A_prd"/>
</dbReference>
<keyword evidence="1" id="KW-0479">Metal-binding</keyword>
<protein>
    <submittedName>
        <fullName evidence="5">Ubiquinone biosynthesis protein</fullName>
    </submittedName>
</protein>
<feature type="binding site" evidence="2">
    <location>
        <begin position="96"/>
        <end position="97"/>
    </location>
    <ligand>
        <name>S-adenosyl-L-methionine</name>
        <dbReference type="ChEBI" id="CHEBI:59789"/>
    </ligand>
</feature>
<evidence type="ECO:0000259" key="4">
    <source>
        <dbReference type="Pfam" id="PF21302"/>
    </source>
</evidence>
<evidence type="ECO:0000313" key="6">
    <source>
        <dbReference type="Proteomes" id="UP000681340"/>
    </source>
</evidence>
<name>A0A919S3A9_9ACTN</name>
<feature type="domain" description="23S rRNA (guanine(745)-N(1))-methyltransferase N-terminal" evidence="4">
    <location>
        <begin position="10"/>
        <end position="44"/>
    </location>
</feature>
<dbReference type="Pfam" id="PF21302">
    <property type="entry name" value="Zn_ribbon_RlmA"/>
    <property type="match status" value="1"/>
</dbReference>
<feature type="binding site" evidence="1">
    <location>
        <position position="32"/>
    </location>
    <ligand>
        <name>Zn(2+)</name>
        <dbReference type="ChEBI" id="CHEBI:29105"/>
    </ligand>
</feature>
<dbReference type="Proteomes" id="UP000681340">
    <property type="component" value="Unassembled WGS sequence"/>
</dbReference>
<evidence type="ECO:0000256" key="1">
    <source>
        <dbReference type="PIRSR" id="PIRSR018249-1"/>
    </source>
</evidence>
<feature type="domain" description="Methyltransferase" evidence="3">
    <location>
        <begin position="89"/>
        <end position="173"/>
    </location>
</feature>
<dbReference type="SUPFAM" id="SSF53335">
    <property type="entry name" value="S-adenosyl-L-methionine-dependent methyltransferases"/>
    <property type="match status" value="1"/>
</dbReference>
<organism evidence="5 6">
    <name type="scientific">Actinoplanes auranticolor</name>
    <dbReference type="NCBI Taxonomy" id="47988"/>
    <lineage>
        <taxon>Bacteria</taxon>
        <taxon>Bacillati</taxon>
        <taxon>Actinomycetota</taxon>
        <taxon>Actinomycetes</taxon>
        <taxon>Micromonosporales</taxon>
        <taxon>Micromonosporaceae</taxon>
        <taxon>Actinoplanes</taxon>
    </lineage>
</organism>
<feature type="binding site" evidence="1">
    <location>
        <position position="28"/>
    </location>
    <ligand>
        <name>Zn(2+)</name>
        <dbReference type="ChEBI" id="CHEBI:29105"/>
    </ligand>
</feature>
<feature type="binding site" evidence="1">
    <location>
        <position position="11"/>
    </location>
    <ligand>
        <name>Zn(2+)</name>
        <dbReference type="ChEBI" id="CHEBI:29105"/>
    </ligand>
</feature>
<dbReference type="AlphaFoldDB" id="A0A919S3A9"/>
<keyword evidence="6" id="KW-1185">Reference proteome</keyword>
<feature type="binding site" evidence="1">
    <location>
        <position position="14"/>
    </location>
    <ligand>
        <name>Zn(2+)</name>
        <dbReference type="ChEBI" id="CHEBI:29105"/>
    </ligand>
</feature>
<dbReference type="CDD" id="cd02440">
    <property type="entry name" value="AdoMet_MTases"/>
    <property type="match status" value="1"/>
</dbReference>
<feature type="binding site" evidence="2">
    <location>
        <position position="184"/>
    </location>
    <ligand>
        <name>S-adenosyl-L-methionine</name>
        <dbReference type="ChEBI" id="CHEBI:59789"/>
    </ligand>
</feature>
<keyword evidence="2" id="KW-0949">S-adenosyl-L-methionine</keyword>
<dbReference type="InterPro" id="IPR029063">
    <property type="entry name" value="SAM-dependent_MTases_sf"/>
</dbReference>
<comment type="caution">
    <text evidence="5">The sequence shown here is derived from an EMBL/GenBank/DDBJ whole genome shotgun (WGS) entry which is preliminary data.</text>
</comment>
<evidence type="ECO:0000259" key="3">
    <source>
        <dbReference type="Pfam" id="PF13649"/>
    </source>
</evidence>
<proteinExistence type="predicted"/>
<dbReference type="EMBL" id="BOQL01000003">
    <property type="protein sequence ID" value="GIM63158.1"/>
    <property type="molecule type" value="Genomic_DNA"/>
</dbReference>
<dbReference type="InterPro" id="IPR041698">
    <property type="entry name" value="Methyltransf_25"/>
</dbReference>
<sequence>MIDGALPYLRCPVCGEGLARSGDQALRCRQGHSFDIARQGYVNLTAGRSLHPGDSAEMIADRAAFLAEGHYDFIAQALSGTARADDGLVLDAGTGTGDYLSRVLDALPAAPGLGVDVSKPALRRAARVHPRAGAALADLWRPLPLADASVSVLLNVFAPRNGPEFHRVLRPGGMLLVVTPAQDHLRELVATHGLLRVDPAKADRVAETLGPSWRAESATTHRRTLHLTAARTRTLIGMTPSARHVPLDKIKAAEQTVTAAVTLTVYRPV</sequence>
<dbReference type="GO" id="GO:0008168">
    <property type="term" value="F:methyltransferase activity"/>
    <property type="evidence" value="ECO:0007669"/>
    <property type="project" value="InterPro"/>
</dbReference>
<feature type="binding site" evidence="2">
    <location>
        <position position="71"/>
    </location>
    <ligand>
        <name>S-adenosyl-L-methionine</name>
        <dbReference type="ChEBI" id="CHEBI:59789"/>
    </ligand>
</feature>
<keyword evidence="1" id="KW-0862">Zinc</keyword>
<dbReference type="Pfam" id="PF13649">
    <property type="entry name" value="Methyltransf_25"/>
    <property type="match status" value="1"/>
</dbReference>
<evidence type="ECO:0000313" key="5">
    <source>
        <dbReference type="EMBL" id="GIM63158.1"/>
    </source>
</evidence>
<dbReference type="Gene3D" id="3.40.50.150">
    <property type="entry name" value="Vaccinia Virus protein VP39"/>
    <property type="match status" value="1"/>
</dbReference>
<keyword evidence="5" id="KW-0830">Ubiquinone</keyword>
<dbReference type="InterPro" id="IPR048647">
    <property type="entry name" value="RlmA_N"/>
</dbReference>
<accession>A0A919S3A9</accession>
<reference evidence="5" key="1">
    <citation type="submission" date="2021-03" db="EMBL/GenBank/DDBJ databases">
        <title>Whole genome shotgun sequence of Actinoplanes auranticolor NBRC 12245.</title>
        <authorList>
            <person name="Komaki H."/>
            <person name="Tamura T."/>
        </authorList>
    </citation>
    <scope>NUCLEOTIDE SEQUENCE</scope>
    <source>
        <strain evidence="5">NBRC 12245</strain>
    </source>
</reference>
<dbReference type="RefSeq" id="WP_212986381.1">
    <property type="nucleotide sequence ID" value="NZ_BAABEA010000017.1"/>
</dbReference>
<dbReference type="PIRSF" id="PIRSF018249">
    <property type="entry name" value="MyrA_prd"/>
    <property type="match status" value="1"/>
</dbReference>